<dbReference type="EMBL" id="JBHSBB010000050">
    <property type="protein sequence ID" value="MFC4036538.1"/>
    <property type="molecule type" value="Genomic_DNA"/>
</dbReference>
<evidence type="ECO:0000313" key="1">
    <source>
        <dbReference type="EMBL" id="MFC4036538.1"/>
    </source>
</evidence>
<gene>
    <name evidence="1" type="ORF">ACFO3J_34630</name>
</gene>
<name>A0ABV8I023_9ACTN</name>
<keyword evidence="2" id="KW-1185">Reference proteome</keyword>
<proteinExistence type="predicted"/>
<evidence type="ECO:0000313" key="2">
    <source>
        <dbReference type="Proteomes" id="UP001595765"/>
    </source>
</evidence>
<reference evidence="2" key="1">
    <citation type="journal article" date="2019" name="Int. J. Syst. Evol. Microbiol.">
        <title>The Global Catalogue of Microorganisms (GCM) 10K type strain sequencing project: providing services to taxonomists for standard genome sequencing and annotation.</title>
        <authorList>
            <consortium name="The Broad Institute Genomics Platform"/>
            <consortium name="The Broad Institute Genome Sequencing Center for Infectious Disease"/>
            <person name="Wu L."/>
            <person name="Ma J."/>
        </authorList>
    </citation>
    <scope>NUCLEOTIDE SEQUENCE [LARGE SCALE GENOMIC DNA]</scope>
    <source>
        <strain evidence="2">CGMCC 4.7237</strain>
    </source>
</reference>
<accession>A0ABV8I023</accession>
<protein>
    <submittedName>
        <fullName evidence="1">Uncharacterized protein</fullName>
    </submittedName>
</protein>
<dbReference type="RefSeq" id="WP_386438380.1">
    <property type="nucleotide sequence ID" value="NZ_JBHSBB010000050.1"/>
</dbReference>
<organism evidence="1 2">
    <name type="scientific">Streptomyces polygonati</name>
    <dbReference type="NCBI Taxonomy" id="1617087"/>
    <lineage>
        <taxon>Bacteria</taxon>
        <taxon>Bacillati</taxon>
        <taxon>Actinomycetota</taxon>
        <taxon>Actinomycetes</taxon>
        <taxon>Kitasatosporales</taxon>
        <taxon>Streptomycetaceae</taxon>
        <taxon>Streptomyces</taxon>
    </lineage>
</organism>
<comment type="caution">
    <text evidence="1">The sequence shown here is derived from an EMBL/GenBank/DDBJ whole genome shotgun (WGS) entry which is preliminary data.</text>
</comment>
<dbReference type="Proteomes" id="UP001595765">
    <property type="component" value="Unassembled WGS sequence"/>
</dbReference>
<sequence>MNTAVKARALLSAVPGDPAPGSLVRRAAGHCLPPLAVDGLWLSREETAAALFESFTDEYAVPGMTTDALWAALRASVRTLGRDGVSEVAETFAELESAEFFEVAYCRWYAYRLHLSFWYFDARARPATVGESAAGLYLSDWQQTAGGPRTDPRALARWIRQGAARVPTTSLMNLGTALSAELAHAGPQARGWLGERLLPDYRRRRACFDLIRAQGRIPTPVIVRPDSGGYALGATPPPGPGNHWARPIRAAW</sequence>